<evidence type="ECO:0000313" key="4">
    <source>
        <dbReference type="Proteomes" id="UP000653305"/>
    </source>
</evidence>
<comment type="caution">
    <text evidence="3">The sequence shown here is derived from an EMBL/GenBank/DDBJ whole genome shotgun (WGS) entry which is preliminary data.</text>
</comment>
<reference evidence="3" key="1">
    <citation type="submission" date="2020-07" db="EMBL/GenBank/DDBJ databases">
        <title>Ethylene signaling mediates host invasion by parasitic plants.</title>
        <authorList>
            <person name="Yoshida S."/>
        </authorList>
    </citation>
    <scope>NUCLEOTIDE SEQUENCE</scope>
    <source>
        <strain evidence="3">Okayama</strain>
    </source>
</reference>
<proteinExistence type="predicted"/>
<feature type="signal peptide" evidence="2">
    <location>
        <begin position="1"/>
        <end position="22"/>
    </location>
</feature>
<keyword evidence="2" id="KW-0732">Signal</keyword>
<evidence type="ECO:0000256" key="2">
    <source>
        <dbReference type="SAM" id="SignalP"/>
    </source>
</evidence>
<feature type="region of interest" description="Disordered" evidence="1">
    <location>
        <begin position="47"/>
        <end position="124"/>
    </location>
</feature>
<keyword evidence="4" id="KW-1185">Reference proteome</keyword>
<evidence type="ECO:0000313" key="3">
    <source>
        <dbReference type="EMBL" id="GFQ00706.1"/>
    </source>
</evidence>
<evidence type="ECO:0000256" key="1">
    <source>
        <dbReference type="SAM" id="MobiDB-lite"/>
    </source>
</evidence>
<protein>
    <submittedName>
        <fullName evidence="3">Uncharacterized protein</fullName>
    </submittedName>
</protein>
<dbReference type="EMBL" id="BMAC01000640">
    <property type="protein sequence ID" value="GFQ00706.1"/>
    <property type="molecule type" value="Genomic_DNA"/>
</dbReference>
<name>A0A830D0D3_9LAMI</name>
<gene>
    <name evidence="3" type="ORF">PHJA_002214500</name>
</gene>
<sequence>MNASFSAAFLFLVLAFANYTNAVHPNTDISNTFSTVIKDELESNEHRDALFHTRAGPPGPGFRKLLKEEEPTSPPEKGKKPKAPWWKRKPNSPCIPKRKPKPKSPKPPRHHPGGRFPPAWPPLTPLRAFRTRLQEPITLVS</sequence>
<organism evidence="3 4">
    <name type="scientific">Phtheirospermum japonicum</name>
    <dbReference type="NCBI Taxonomy" id="374723"/>
    <lineage>
        <taxon>Eukaryota</taxon>
        <taxon>Viridiplantae</taxon>
        <taxon>Streptophyta</taxon>
        <taxon>Embryophyta</taxon>
        <taxon>Tracheophyta</taxon>
        <taxon>Spermatophyta</taxon>
        <taxon>Magnoliopsida</taxon>
        <taxon>eudicotyledons</taxon>
        <taxon>Gunneridae</taxon>
        <taxon>Pentapetalae</taxon>
        <taxon>asterids</taxon>
        <taxon>lamiids</taxon>
        <taxon>Lamiales</taxon>
        <taxon>Orobanchaceae</taxon>
        <taxon>Orobanchaceae incertae sedis</taxon>
        <taxon>Phtheirospermum</taxon>
    </lineage>
</organism>
<dbReference type="Proteomes" id="UP000653305">
    <property type="component" value="Unassembled WGS sequence"/>
</dbReference>
<feature type="chain" id="PRO_5032472903" evidence="2">
    <location>
        <begin position="23"/>
        <end position="141"/>
    </location>
</feature>
<feature type="compositionally biased region" description="Basic residues" evidence="1">
    <location>
        <begin position="79"/>
        <end position="113"/>
    </location>
</feature>
<accession>A0A830D0D3</accession>
<dbReference type="AlphaFoldDB" id="A0A830D0D3"/>